<evidence type="ECO:0000256" key="1">
    <source>
        <dbReference type="SAM" id="SignalP"/>
    </source>
</evidence>
<dbReference type="PROSITE" id="PS51257">
    <property type="entry name" value="PROKAR_LIPOPROTEIN"/>
    <property type="match status" value="1"/>
</dbReference>
<feature type="domain" description="ABC-type transport auxiliary lipoprotein component" evidence="2">
    <location>
        <begin position="30"/>
        <end position="186"/>
    </location>
</feature>
<keyword evidence="4" id="KW-1185">Reference proteome</keyword>
<accession>A0ABT6BC66</accession>
<protein>
    <submittedName>
        <fullName evidence="3">PqiC family protein</fullName>
    </submittedName>
</protein>
<comment type="caution">
    <text evidence="3">The sequence shown here is derived from an EMBL/GenBank/DDBJ whole genome shotgun (WGS) entry which is preliminary data.</text>
</comment>
<feature type="chain" id="PRO_5045054129" evidence="1">
    <location>
        <begin position="28"/>
        <end position="215"/>
    </location>
</feature>
<evidence type="ECO:0000259" key="2">
    <source>
        <dbReference type="Pfam" id="PF03886"/>
    </source>
</evidence>
<proteinExistence type="predicted"/>
<dbReference type="SUPFAM" id="SSF159594">
    <property type="entry name" value="XCC0632-like"/>
    <property type="match status" value="1"/>
</dbReference>
<dbReference type="InterPro" id="IPR005586">
    <property type="entry name" value="ABC_trans_aux"/>
</dbReference>
<gene>
    <name evidence="3" type="ORF">P3W24_12220</name>
</gene>
<sequence length="215" mass="23112">MIRIERLTCVGALGLMLGACASAPVHYHTLLGTAPATRSHMASHLWVDVGPVGVPSDLDQQAMVVRQSPTRVDVLDSEKWASPLGEEVRSAVSAQISSRLGAPDVHGLAVADGQPVVRVSIQLRRFEAWLGSRVLLRADWMLTFVRDGRRDWVMCSGQFETTATDTYPGLVHAGQQVVAQMADRIADRIADVELHGNVGTAPCNGGGRTHDSSVQ</sequence>
<dbReference type="EMBL" id="JARJJS010000002">
    <property type="protein sequence ID" value="MDF4025733.1"/>
    <property type="molecule type" value="Genomic_DNA"/>
</dbReference>
<name>A0ABT6BC66_9GAMM</name>
<dbReference type="Gene3D" id="3.40.50.10610">
    <property type="entry name" value="ABC-type transport auxiliary lipoprotein component"/>
    <property type="match status" value="1"/>
</dbReference>
<evidence type="ECO:0000313" key="4">
    <source>
        <dbReference type="Proteomes" id="UP001528850"/>
    </source>
</evidence>
<dbReference type="Pfam" id="PF03886">
    <property type="entry name" value="ABC_trans_aux"/>
    <property type="match status" value="1"/>
</dbReference>
<keyword evidence="1" id="KW-0732">Signal</keyword>
<dbReference type="Proteomes" id="UP001528850">
    <property type="component" value="Unassembled WGS sequence"/>
</dbReference>
<organism evidence="3 4">
    <name type="scientific">Luteibacter sahnii</name>
    <dbReference type="NCBI Taxonomy" id="3021977"/>
    <lineage>
        <taxon>Bacteria</taxon>
        <taxon>Pseudomonadati</taxon>
        <taxon>Pseudomonadota</taxon>
        <taxon>Gammaproteobacteria</taxon>
        <taxon>Lysobacterales</taxon>
        <taxon>Rhodanobacteraceae</taxon>
        <taxon>Luteibacter</taxon>
    </lineage>
</organism>
<evidence type="ECO:0000313" key="3">
    <source>
        <dbReference type="EMBL" id="MDF4025733.1"/>
    </source>
</evidence>
<feature type="signal peptide" evidence="1">
    <location>
        <begin position="1"/>
        <end position="27"/>
    </location>
</feature>
<reference evidence="3 4" key="1">
    <citation type="journal article" date="2024" name="Curr. Microbiol.">
        <title>Luteibacter sahnii sp. nov., A Novel Yellow-Colored Xanthomonadin Pigment Producing Probiotic Bacterium from Healthy Rice Seed Microbiome.</title>
        <authorList>
            <person name="Jaiswal G."/>
            <person name="Rana R."/>
            <person name="Nayak P.K."/>
            <person name="Chouhan R."/>
            <person name="Gandhi S.G."/>
            <person name="Patel H.K."/>
            <person name="Patil P.B."/>
        </authorList>
    </citation>
    <scope>NUCLEOTIDE SEQUENCE [LARGE SCALE GENOMIC DNA]</scope>
    <source>
        <strain evidence="3 4">PPL201</strain>
    </source>
</reference>